<dbReference type="Pfam" id="PF13450">
    <property type="entry name" value="NAD_binding_8"/>
    <property type="match status" value="1"/>
</dbReference>
<dbReference type="Proteomes" id="UP000247498">
    <property type="component" value="Unassembled WGS sequence"/>
</dbReference>
<feature type="transmembrane region" description="Helical" evidence="3">
    <location>
        <begin position="567"/>
        <end position="593"/>
    </location>
</feature>
<evidence type="ECO:0000313" key="5">
    <source>
        <dbReference type="EMBL" id="GBF90974.1"/>
    </source>
</evidence>
<dbReference type="EMBL" id="BDRX01000021">
    <property type="protein sequence ID" value="GBF90974.1"/>
    <property type="molecule type" value="Genomic_DNA"/>
</dbReference>
<sequence length="609" mass="60994">MQLRQAQPGIGARCSRRGRALAAPPALPARTAPQGAGRAWHRARTPLPAGTVRAASTLTTRSEEASSAAPAAAAAGPGAFKGHVLVVGAGPAGLVTALNFAKRGYQVSVLERRAAPGTGGASANGNGNGNGGGEARAAHPYPMAVSPRAVAAIDETGAAPPMLAPAAYYQGSVSAVDGRLLFDQTPEAADPVAARAQQSFLIDQAGLCRQLAAEARRLFPRDTGALTVRWGRELSDVDFETRTARFLVKAAAGSGSDSDGERAEAGAAPAEAAAEDVKYDLIVGADGAGSRLRELLEQKVKGFSSRVDIDAVSTYKTFLLPAGGALPGLAADPPRKHLYVFGARGAGGPGGAPRIVAYKRDDGMILGMVTEPAGGWTPGALKSQLPAAYPSLPAGWADNIEAQAASRAPSSFSKLIACSALHGPRAVLVGDAGHAMTSALGQGCNTALESASVLASQLDATAGDLDKLPAAFTAARLPDAAAVQKLEWMAVLCLPGSVYGNPITRFIARAVVGSATALGLLLGGGGGGGKGGKAAAQPSGASRMFSAPWARQLKDPTVRPAAILASMYALTALAATLLAAAAAAAAWAGAWAVRAGAAAWAARAAAGAA</sequence>
<evidence type="ECO:0000259" key="4">
    <source>
        <dbReference type="Pfam" id="PF01494"/>
    </source>
</evidence>
<dbReference type="InterPro" id="IPR036188">
    <property type="entry name" value="FAD/NAD-bd_sf"/>
</dbReference>
<gene>
    <name evidence="5" type="ORF">Rsub_03829</name>
</gene>
<dbReference type="SUPFAM" id="SSF51905">
    <property type="entry name" value="FAD/NAD(P)-binding domain"/>
    <property type="match status" value="1"/>
</dbReference>
<evidence type="ECO:0000313" key="6">
    <source>
        <dbReference type="Proteomes" id="UP000247498"/>
    </source>
</evidence>
<reference evidence="5 6" key="1">
    <citation type="journal article" date="2018" name="Sci. Rep.">
        <title>Raphidocelis subcapitata (=Pseudokirchneriella subcapitata) provides an insight into genome evolution and environmental adaptations in the Sphaeropleales.</title>
        <authorList>
            <person name="Suzuki S."/>
            <person name="Yamaguchi H."/>
            <person name="Nakajima N."/>
            <person name="Kawachi M."/>
        </authorList>
    </citation>
    <scope>NUCLEOTIDE SEQUENCE [LARGE SCALE GENOMIC DNA]</scope>
    <source>
        <strain evidence="5 6">NIES-35</strain>
    </source>
</reference>
<dbReference type="PRINTS" id="PR00420">
    <property type="entry name" value="RNGMNOXGNASE"/>
</dbReference>
<feature type="region of interest" description="Disordered" evidence="2">
    <location>
        <begin position="116"/>
        <end position="137"/>
    </location>
</feature>
<dbReference type="PANTHER" id="PTHR46028:SF7">
    <property type="entry name" value="KYNURENINE 3-MONOOXYGENASE-RELATED"/>
    <property type="match status" value="1"/>
</dbReference>
<dbReference type="AlphaFoldDB" id="A0A2V0NTL5"/>
<dbReference type="Pfam" id="PF01494">
    <property type="entry name" value="FAD_binding_3"/>
    <property type="match status" value="1"/>
</dbReference>
<feature type="domain" description="FAD-binding" evidence="4">
    <location>
        <begin position="256"/>
        <end position="461"/>
    </location>
</feature>
<dbReference type="STRING" id="307507.A0A2V0NTL5"/>
<dbReference type="Gene3D" id="3.50.50.60">
    <property type="entry name" value="FAD/NAD(P)-binding domain"/>
    <property type="match status" value="1"/>
</dbReference>
<dbReference type="GO" id="GO:0071949">
    <property type="term" value="F:FAD binding"/>
    <property type="evidence" value="ECO:0007669"/>
    <property type="project" value="InterPro"/>
</dbReference>
<keyword evidence="1" id="KW-0503">Monooxygenase</keyword>
<evidence type="ECO:0000256" key="3">
    <source>
        <dbReference type="SAM" id="Phobius"/>
    </source>
</evidence>
<keyword evidence="3" id="KW-0812">Transmembrane</keyword>
<dbReference type="GO" id="GO:0070189">
    <property type="term" value="P:kynurenine metabolic process"/>
    <property type="evidence" value="ECO:0007669"/>
    <property type="project" value="TreeGrafter"/>
</dbReference>
<evidence type="ECO:0000256" key="2">
    <source>
        <dbReference type="SAM" id="MobiDB-lite"/>
    </source>
</evidence>
<accession>A0A2V0NTL5</accession>
<feature type="region of interest" description="Disordered" evidence="2">
    <location>
        <begin position="1"/>
        <end position="49"/>
    </location>
</feature>
<feature type="compositionally biased region" description="Gly residues" evidence="2">
    <location>
        <begin position="117"/>
        <end position="134"/>
    </location>
</feature>
<keyword evidence="3" id="KW-0472">Membrane</keyword>
<feature type="compositionally biased region" description="Low complexity" evidence="2">
    <location>
        <begin position="20"/>
        <end position="33"/>
    </location>
</feature>
<dbReference type="GO" id="GO:0004502">
    <property type="term" value="F:kynurenine 3-monooxygenase activity"/>
    <property type="evidence" value="ECO:0007669"/>
    <property type="project" value="TreeGrafter"/>
</dbReference>
<dbReference type="OrthoDB" id="10053569at2759"/>
<proteinExistence type="predicted"/>
<keyword evidence="6" id="KW-1185">Reference proteome</keyword>
<keyword evidence="3" id="KW-1133">Transmembrane helix</keyword>
<dbReference type="InParanoid" id="A0A2V0NTL5"/>
<comment type="caution">
    <text evidence="5">The sequence shown here is derived from an EMBL/GenBank/DDBJ whole genome shotgun (WGS) entry which is preliminary data.</text>
</comment>
<organism evidence="5 6">
    <name type="scientific">Raphidocelis subcapitata</name>
    <dbReference type="NCBI Taxonomy" id="307507"/>
    <lineage>
        <taxon>Eukaryota</taxon>
        <taxon>Viridiplantae</taxon>
        <taxon>Chlorophyta</taxon>
        <taxon>core chlorophytes</taxon>
        <taxon>Chlorophyceae</taxon>
        <taxon>CS clade</taxon>
        <taxon>Sphaeropleales</taxon>
        <taxon>Selenastraceae</taxon>
        <taxon>Raphidocelis</taxon>
    </lineage>
</organism>
<evidence type="ECO:0000256" key="1">
    <source>
        <dbReference type="ARBA" id="ARBA00023033"/>
    </source>
</evidence>
<dbReference type="InterPro" id="IPR002938">
    <property type="entry name" value="FAD-bd"/>
</dbReference>
<dbReference type="PANTHER" id="PTHR46028">
    <property type="entry name" value="KYNURENINE 3-MONOOXYGENASE"/>
    <property type="match status" value="1"/>
</dbReference>
<name>A0A2V0NTL5_9CHLO</name>
<keyword evidence="1" id="KW-0560">Oxidoreductase</keyword>
<protein>
    <recommendedName>
        <fullName evidence="4">FAD-binding domain-containing protein</fullName>
    </recommendedName>
</protein>